<evidence type="ECO:0000313" key="2">
    <source>
        <dbReference type="Proteomes" id="UP000034196"/>
    </source>
</evidence>
<organism evidence="1 2">
    <name type="scientific">Streptomyces mangrovisoli</name>
    <dbReference type="NCBI Taxonomy" id="1428628"/>
    <lineage>
        <taxon>Bacteria</taxon>
        <taxon>Bacillati</taxon>
        <taxon>Actinomycetota</taxon>
        <taxon>Actinomycetes</taxon>
        <taxon>Kitasatosporales</taxon>
        <taxon>Streptomycetaceae</taxon>
        <taxon>Streptomyces</taxon>
    </lineage>
</organism>
<reference evidence="1" key="1">
    <citation type="submission" date="2016-10" db="EMBL/GenBank/DDBJ databases">
        <title>Genome sequence of Streptomyces mangrovisoli MUSC 149.</title>
        <authorList>
            <person name="Lee L.-H."/>
            <person name="Ser H.-L."/>
        </authorList>
    </citation>
    <scope>NUCLEOTIDE SEQUENCE [LARGE SCALE GENOMIC DNA]</scope>
    <source>
        <strain evidence="1">MUSC 149</strain>
    </source>
</reference>
<evidence type="ECO:0000313" key="1">
    <source>
        <dbReference type="EMBL" id="OIJ63915.1"/>
    </source>
</evidence>
<comment type="caution">
    <text evidence="1">The sequence shown here is derived from an EMBL/GenBank/DDBJ whole genome shotgun (WGS) entry which is preliminary data.</text>
</comment>
<keyword evidence="2" id="KW-1185">Reference proteome</keyword>
<gene>
    <name evidence="1" type="ORF">WN71_031415</name>
</gene>
<dbReference type="STRING" id="1428628.WN71_031415"/>
<accession>A0A1J4NNN2</accession>
<sequence length="74" mass="8116">MRQGEAIRRGKATRQGEAVRRACRVLCSAVFVAFRGEPAGVSGSWGVRQQPGAADRAIGNYMMHSQVSRNLREL</sequence>
<dbReference type="EMBL" id="LAVA02000090">
    <property type="protein sequence ID" value="OIJ63915.1"/>
    <property type="molecule type" value="Genomic_DNA"/>
</dbReference>
<protein>
    <submittedName>
        <fullName evidence="1">Uncharacterized protein</fullName>
    </submittedName>
</protein>
<name>A0A1J4NNN2_9ACTN</name>
<dbReference type="Proteomes" id="UP000034196">
    <property type="component" value="Unassembled WGS sequence"/>
</dbReference>
<proteinExistence type="predicted"/>
<dbReference type="AlphaFoldDB" id="A0A1J4NNN2"/>